<protein>
    <submittedName>
        <fullName evidence="2">Uncharacterized protein</fullName>
    </submittedName>
</protein>
<proteinExistence type="predicted"/>
<feature type="region of interest" description="Disordered" evidence="1">
    <location>
        <begin position="42"/>
        <end position="61"/>
    </location>
</feature>
<evidence type="ECO:0000313" key="2">
    <source>
        <dbReference type="EMBL" id="RXW24786.1"/>
    </source>
</evidence>
<evidence type="ECO:0000256" key="1">
    <source>
        <dbReference type="SAM" id="MobiDB-lite"/>
    </source>
</evidence>
<dbReference type="Proteomes" id="UP000290288">
    <property type="component" value="Unassembled WGS sequence"/>
</dbReference>
<sequence length="605" mass="67627">MLRTLATALQEGGLSASSSRRLLTKPPVCTWRRCFSDSLADTPPAVGTGTEKPKKTKRKAQNEPIIKSVLQESKLRQQLDEFERPGQAITLEDVERYRPTSVADPAGSDYAEWRKMAQLPLEKSFNKSQLYDIAKLYGIKPAADRTKRHYASLIMEKWGWVTPEARKVVNQSFPLKASEAFLVMQGGQDFLELSRKKSVKLSLSRNPLSLQVKGPQHIIEEIGAQLRTLQHNEASRQPSICYHRIEDGADIADTPLYSVLPFSPSQARQPLNGDVPTYRIARVHGPLTGNSEILPIDSESVESLTTLDSKATTLRQWLNDMQERSTSKVVLEASPGHILMSPVQARQFSVTSPLPGEIELQSVTGWLKQTREYIPTFFSWLPKSIYSFHTTSQNIVERLVYSSTSPKPSGSDALESVIHCDLAMKAVDEADGLGSLDASCSVGWTSHLDVLIPDRASDLRFTAYNLEPLSDERCPTNLKQYIAQMHEMANPDQWIEADKRPQPPLTIFHGDQLYVLTSMNRVRTNVKERANETGLGVPPFEVTTETVLDAADSQSMGHTTCKISCDSDASDIQWDRFLRHCQWLTRGVATTQSPPLFEEDFSEGL</sequence>
<dbReference type="AlphaFoldDB" id="A0A4Q2DYD5"/>
<evidence type="ECO:0000313" key="3">
    <source>
        <dbReference type="Proteomes" id="UP000290288"/>
    </source>
</evidence>
<name>A0A4Q2DYD5_9AGAR</name>
<gene>
    <name evidence="2" type="ORF">EST38_g1095</name>
</gene>
<accession>A0A4Q2DYD5</accession>
<dbReference type="OrthoDB" id="3362817at2759"/>
<keyword evidence="3" id="KW-1185">Reference proteome</keyword>
<dbReference type="STRING" id="2316362.A0A4Q2DYD5"/>
<dbReference type="EMBL" id="SDEE01000014">
    <property type="protein sequence ID" value="RXW24786.1"/>
    <property type="molecule type" value="Genomic_DNA"/>
</dbReference>
<comment type="caution">
    <text evidence="2">The sequence shown here is derived from an EMBL/GenBank/DDBJ whole genome shotgun (WGS) entry which is preliminary data.</text>
</comment>
<organism evidence="2 3">
    <name type="scientific">Candolleomyces aberdarensis</name>
    <dbReference type="NCBI Taxonomy" id="2316362"/>
    <lineage>
        <taxon>Eukaryota</taxon>
        <taxon>Fungi</taxon>
        <taxon>Dikarya</taxon>
        <taxon>Basidiomycota</taxon>
        <taxon>Agaricomycotina</taxon>
        <taxon>Agaricomycetes</taxon>
        <taxon>Agaricomycetidae</taxon>
        <taxon>Agaricales</taxon>
        <taxon>Agaricineae</taxon>
        <taxon>Psathyrellaceae</taxon>
        <taxon>Candolleomyces</taxon>
    </lineage>
</organism>
<reference evidence="2 3" key="1">
    <citation type="submission" date="2019-01" db="EMBL/GenBank/DDBJ databases">
        <title>Draft genome sequence of Psathyrella aberdarensis IHI B618.</title>
        <authorList>
            <person name="Buettner E."/>
            <person name="Kellner H."/>
        </authorList>
    </citation>
    <scope>NUCLEOTIDE SEQUENCE [LARGE SCALE GENOMIC DNA]</scope>
    <source>
        <strain evidence="2 3">IHI B618</strain>
    </source>
</reference>